<dbReference type="EMBL" id="FMTE01000023">
    <property type="protein sequence ID" value="SCW43642.1"/>
    <property type="molecule type" value="Genomic_DNA"/>
</dbReference>
<name>A0A1G4QGK6_BORJA</name>
<proteinExistence type="predicted"/>
<dbReference type="OrthoDB" id="352736at2"/>
<sequence length="164" mass="19733">MNYNSFFSRKETMLKLKLSAVEYCVVNDMRRVIDRLQNNNVLEYQPDGSNFLWPLFDDYDENDFDEFFTKLGPNRAKELINLFCKLKIRVSNSVFETEVFFLYMCIKDTCSVNLLYFDDDEHNCFDEDNEQNCFDLDTPTFSELYRKIKRSLEIKLKDFSVKQF</sequence>
<dbReference type="Proteomes" id="UP000199262">
    <property type="component" value="Unassembled WGS sequence"/>
</dbReference>
<dbReference type="NCBIfam" id="NF033726">
    <property type="entry name" value="borfam52"/>
    <property type="match status" value="1"/>
</dbReference>
<dbReference type="AlphaFoldDB" id="A0A1G4QGK6"/>
<evidence type="ECO:0000313" key="1">
    <source>
        <dbReference type="EMBL" id="SCW43642.1"/>
    </source>
</evidence>
<protein>
    <submittedName>
        <fullName evidence="1">Uncharacterized protein</fullName>
    </submittedName>
</protein>
<evidence type="ECO:0000313" key="2">
    <source>
        <dbReference type="Proteomes" id="UP000199262"/>
    </source>
</evidence>
<organism evidence="1 2">
    <name type="scientific">Borreliella japonica</name>
    <name type="common">Borrelia japonica</name>
    <dbReference type="NCBI Taxonomy" id="34095"/>
    <lineage>
        <taxon>Bacteria</taxon>
        <taxon>Pseudomonadati</taxon>
        <taxon>Spirochaetota</taxon>
        <taxon>Spirochaetia</taxon>
        <taxon>Spirochaetales</taxon>
        <taxon>Borreliaceae</taxon>
        <taxon>Borreliella</taxon>
    </lineage>
</organism>
<dbReference type="RefSeq" id="WP_091973928.1">
    <property type="nucleotide sequence ID" value="NZ_FMTE01000023.1"/>
</dbReference>
<gene>
    <name evidence="1" type="ORF">SAMN02983004_01108</name>
</gene>
<accession>A0A1G4QGK6</accession>
<keyword evidence="2" id="KW-1185">Reference proteome</keyword>
<reference evidence="2" key="1">
    <citation type="submission" date="2016-10" db="EMBL/GenBank/DDBJ databases">
        <authorList>
            <person name="Varghese N."/>
            <person name="Submissions S."/>
        </authorList>
    </citation>
    <scope>NUCLEOTIDE SEQUENCE [LARGE SCALE GENOMIC DNA]</scope>
    <source>
        <strain evidence="2">ATCC 51557</strain>
    </source>
</reference>